<dbReference type="AlphaFoldDB" id="A0AA96GHH8"/>
<comment type="similarity">
    <text evidence="3">Belongs to the PTPS family. QueD subfamily.</text>
</comment>
<comment type="pathway">
    <text evidence="2">Purine metabolism; 7-cyano-7-deazaguanine biosynthesis.</text>
</comment>
<organism evidence="11 12">
    <name type="scientific">Candidatus Nitrospira allomarina</name>
    <dbReference type="NCBI Taxonomy" id="3020900"/>
    <lineage>
        <taxon>Bacteria</taxon>
        <taxon>Pseudomonadati</taxon>
        <taxon>Nitrospirota</taxon>
        <taxon>Nitrospiria</taxon>
        <taxon>Nitrospirales</taxon>
        <taxon>Nitrospiraceae</taxon>
        <taxon>Nitrospira</taxon>
    </lineage>
</organism>
<evidence type="ECO:0000256" key="9">
    <source>
        <dbReference type="ARBA" id="ARBA00031449"/>
    </source>
</evidence>
<evidence type="ECO:0000256" key="10">
    <source>
        <dbReference type="ARBA" id="ARBA00048807"/>
    </source>
</evidence>
<reference evidence="11 12" key="1">
    <citation type="submission" date="2023-01" db="EMBL/GenBank/DDBJ databases">
        <title>Cultivation and genomic characterization of new, ubiquitous marine nitrite-oxidizing bacteria from the Nitrospirales.</title>
        <authorList>
            <person name="Mueller A.J."/>
            <person name="Daebeler A."/>
            <person name="Herbold C.W."/>
            <person name="Kirkegaard R.H."/>
            <person name="Daims H."/>
        </authorList>
    </citation>
    <scope>NUCLEOTIDE SEQUENCE [LARGE SCALE GENOMIC DNA]</scope>
    <source>
        <strain evidence="11 12">VA</strain>
    </source>
</reference>
<dbReference type="Pfam" id="PF01242">
    <property type="entry name" value="PTPS"/>
    <property type="match status" value="2"/>
</dbReference>
<evidence type="ECO:0000256" key="3">
    <source>
        <dbReference type="ARBA" id="ARBA00008900"/>
    </source>
</evidence>
<dbReference type="PANTHER" id="PTHR12589:SF7">
    <property type="entry name" value="6-PYRUVOYL TETRAHYDROBIOPTERIN SYNTHASE"/>
    <property type="match status" value="1"/>
</dbReference>
<dbReference type="Proteomes" id="UP001302719">
    <property type="component" value="Chromosome"/>
</dbReference>
<dbReference type="EMBL" id="CP116967">
    <property type="protein sequence ID" value="WNM58579.1"/>
    <property type="molecule type" value="Genomic_DNA"/>
</dbReference>
<dbReference type="GO" id="GO:0046872">
    <property type="term" value="F:metal ion binding"/>
    <property type="evidence" value="ECO:0007669"/>
    <property type="project" value="UniProtKB-KW"/>
</dbReference>
<evidence type="ECO:0000256" key="5">
    <source>
        <dbReference type="ARBA" id="ARBA00018141"/>
    </source>
</evidence>
<dbReference type="InterPro" id="IPR038418">
    <property type="entry name" value="6-PTP_synth/QueD_sf"/>
</dbReference>
<protein>
    <recommendedName>
        <fullName evidence="5">6-carboxy-5,6,7,8-tetrahydropterin synthase</fullName>
        <ecNumber evidence="4">4.1.2.50</ecNumber>
    </recommendedName>
    <alternativeName>
        <fullName evidence="9">Queuosine biosynthesis protein QueD</fullName>
    </alternativeName>
</protein>
<evidence type="ECO:0000313" key="12">
    <source>
        <dbReference type="Proteomes" id="UP001302719"/>
    </source>
</evidence>
<comment type="catalytic activity">
    <reaction evidence="10">
        <text>7,8-dihydroneopterin 3'-triphosphate + H2O = 6-carboxy-5,6,7,8-tetrahydropterin + triphosphate + acetaldehyde + 2 H(+)</text>
        <dbReference type="Rhea" id="RHEA:27966"/>
        <dbReference type="ChEBI" id="CHEBI:15343"/>
        <dbReference type="ChEBI" id="CHEBI:15377"/>
        <dbReference type="ChEBI" id="CHEBI:15378"/>
        <dbReference type="ChEBI" id="CHEBI:18036"/>
        <dbReference type="ChEBI" id="CHEBI:58462"/>
        <dbReference type="ChEBI" id="CHEBI:61032"/>
        <dbReference type="EC" id="4.1.2.50"/>
    </reaction>
</comment>
<dbReference type="InterPro" id="IPR007115">
    <property type="entry name" value="6-PTP_synth/QueD"/>
</dbReference>
<dbReference type="PANTHER" id="PTHR12589">
    <property type="entry name" value="PYRUVOYL TETRAHYDROBIOPTERIN SYNTHASE"/>
    <property type="match status" value="1"/>
</dbReference>
<keyword evidence="8" id="KW-0456">Lyase</keyword>
<accession>A0AA96GHH8</accession>
<sequence>MPKATLTKRLEFCSSHRYHNPEWDDAKNREVFGLCNNVNTHGHNYLLEVTLRGDIDPVTGMIINLYDLKIILNQVLEQFDHKNLNLDTPYFSRRIPTTENLAVTLWHILEKHPDLPNPDALRLYEDETLYAEVNANFMDGALHPANGESAIIARRYAFSALHQSGTGHTQGHDYDLWIATKGQISSDTGQVMNLQTVDQIVRNQILARFDQQNLSQDQAFANIPVTDSALAKVIWETLDPHFHTPPLCRVSVSQQSGAMAVYSV</sequence>
<keyword evidence="12" id="KW-1185">Reference proteome</keyword>
<dbReference type="Gene3D" id="3.30.479.10">
    <property type="entry name" value="6-pyruvoyl tetrahydropterin synthase/QueD"/>
    <property type="match status" value="2"/>
</dbReference>
<evidence type="ECO:0000256" key="8">
    <source>
        <dbReference type="ARBA" id="ARBA00023239"/>
    </source>
</evidence>
<gene>
    <name evidence="11" type="ORF">PP769_02095</name>
</gene>
<evidence type="ECO:0000256" key="7">
    <source>
        <dbReference type="ARBA" id="ARBA00022833"/>
    </source>
</evidence>
<dbReference type="KEGG" id="nall:PP769_02095"/>
<name>A0AA96GHH8_9BACT</name>
<evidence type="ECO:0000256" key="1">
    <source>
        <dbReference type="ARBA" id="ARBA00001947"/>
    </source>
</evidence>
<dbReference type="FunFam" id="3.30.479.10:FF:000003">
    <property type="entry name" value="6-pyruvoyl tetrahydrobiopterin synthase"/>
    <property type="match status" value="1"/>
</dbReference>
<dbReference type="EC" id="4.1.2.50" evidence="4"/>
<evidence type="ECO:0000256" key="2">
    <source>
        <dbReference type="ARBA" id="ARBA00005061"/>
    </source>
</evidence>
<proteinExistence type="inferred from homology"/>
<comment type="cofactor">
    <cofactor evidence="1">
        <name>Zn(2+)</name>
        <dbReference type="ChEBI" id="CHEBI:29105"/>
    </cofactor>
</comment>
<evidence type="ECO:0000256" key="4">
    <source>
        <dbReference type="ARBA" id="ARBA00012982"/>
    </source>
</evidence>
<evidence type="ECO:0000313" key="11">
    <source>
        <dbReference type="EMBL" id="WNM58579.1"/>
    </source>
</evidence>
<dbReference type="RefSeq" id="WP_312644604.1">
    <property type="nucleotide sequence ID" value="NZ_CP116967.1"/>
</dbReference>
<evidence type="ECO:0000256" key="6">
    <source>
        <dbReference type="ARBA" id="ARBA00022723"/>
    </source>
</evidence>
<keyword evidence="6" id="KW-0479">Metal-binding</keyword>
<dbReference type="GO" id="GO:0070497">
    <property type="term" value="F:6-carboxytetrahydropterin synthase activity"/>
    <property type="evidence" value="ECO:0007669"/>
    <property type="project" value="UniProtKB-EC"/>
</dbReference>
<dbReference type="SUPFAM" id="SSF55620">
    <property type="entry name" value="Tetrahydrobiopterin biosynthesis enzymes-like"/>
    <property type="match status" value="2"/>
</dbReference>
<keyword evidence="7" id="KW-0862">Zinc</keyword>